<evidence type="ECO:0000256" key="3">
    <source>
        <dbReference type="ARBA" id="ARBA00022679"/>
    </source>
</evidence>
<dbReference type="InterPro" id="IPR051419">
    <property type="entry name" value="Lys/N-term_MeTrsfase_sf"/>
</dbReference>
<dbReference type="Proteomes" id="UP001162131">
    <property type="component" value="Unassembled WGS sequence"/>
</dbReference>
<dbReference type="SUPFAM" id="SSF53335">
    <property type="entry name" value="S-adenosyl-L-methionine-dependent methyltransferases"/>
    <property type="match status" value="1"/>
</dbReference>
<comment type="similarity">
    <text evidence="1">Belongs to the methyltransferase superfamily.</text>
</comment>
<gene>
    <name evidence="5" type="ORF">BSTOLATCC_MIC34291</name>
</gene>
<proteinExistence type="inferred from homology"/>
<evidence type="ECO:0000259" key="4">
    <source>
        <dbReference type="Pfam" id="PF08241"/>
    </source>
</evidence>
<comment type="caution">
    <text evidence="5">The sequence shown here is derived from an EMBL/GenBank/DDBJ whole genome shotgun (WGS) entry which is preliminary data.</text>
</comment>
<dbReference type="AlphaFoldDB" id="A0AAU9JF03"/>
<reference evidence="5" key="1">
    <citation type="submission" date="2021-09" db="EMBL/GenBank/DDBJ databases">
        <authorList>
            <consortium name="AG Swart"/>
            <person name="Singh M."/>
            <person name="Singh A."/>
            <person name="Seah K."/>
            <person name="Emmerich C."/>
        </authorList>
    </citation>
    <scope>NUCLEOTIDE SEQUENCE</scope>
    <source>
        <strain evidence="5">ATCC30299</strain>
    </source>
</reference>
<sequence length="230" mass="26928">MPNYGDPEYWEKRYSEHKDSTFDWLENYSTLKSIIGSLVAKNARVLILGCGNAEFSEDMYNDGYDYIYNIDISTVVIDQMRQRNIDKPPMSWAVMDVRDLKFESNYFHIAIDKSTIDALLCGDHAYLNVAKMTREVQRVLQMGGYYVVISYGTPDTRLEHFQWEHLSFDVSQMTIGDESGNQHFVYICKKREDADQKSMENWSIVERVLMDADKEEENIESDENEEEKND</sequence>
<dbReference type="PANTHER" id="PTHR12176">
    <property type="entry name" value="SAM-DEPENDENT METHYLTRANSFERASE SUPERFAMILY PROTEIN"/>
    <property type="match status" value="1"/>
</dbReference>
<evidence type="ECO:0000313" key="6">
    <source>
        <dbReference type="Proteomes" id="UP001162131"/>
    </source>
</evidence>
<dbReference type="PANTHER" id="PTHR12176:SF79">
    <property type="entry name" value="METHYLTRANSFERASE TYPE 11 DOMAIN-CONTAINING PROTEIN"/>
    <property type="match status" value="1"/>
</dbReference>
<dbReference type="CDD" id="cd02440">
    <property type="entry name" value="AdoMet_MTases"/>
    <property type="match status" value="1"/>
</dbReference>
<protein>
    <recommendedName>
        <fullName evidence="4">Methyltransferase type 11 domain-containing protein</fullName>
    </recommendedName>
</protein>
<name>A0AAU9JF03_9CILI</name>
<dbReference type="GO" id="GO:0032259">
    <property type="term" value="P:methylation"/>
    <property type="evidence" value="ECO:0007669"/>
    <property type="project" value="UniProtKB-KW"/>
</dbReference>
<dbReference type="EMBL" id="CAJZBQ010000034">
    <property type="protein sequence ID" value="CAG9323642.1"/>
    <property type="molecule type" value="Genomic_DNA"/>
</dbReference>
<dbReference type="Pfam" id="PF08241">
    <property type="entry name" value="Methyltransf_11"/>
    <property type="match status" value="1"/>
</dbReference>
<feature type="domain" description="Methyltransferase type 11" evidence="4">
    <location>
        <begin position="48"/>
        <end position="148"/>
    </location>
</feature>
<keyword evidence="3" id="KW-0808">Transferase</keyword>
<evidence type="ECO:0000256" key="2">
    <source>
        <dbReference type="ARBA" id="ARBA00022603"/>
    </source>
</evidence>
<evidence type="ECO:0000313" key="5">
    <source>
        <dbReference type="EMBL" id="CAG9323642.1"/>
    </source>
</evidence>
<dbReference type="InterPro" id="IPR013216">
    <property type="entry name" value="Methyltransf_11"/>
</dbReference>
<evidence type="ECO:0000256" key="1">
    <source>
        <dbReference type="ARBA" id="ARBA00008361"/>
    </source>
</evidence>
<keyword evidence="2" id="KW-0489">Methyltransferase</keyword>
<organism evidence="5 6">
    <name type="scientific">Blepharisma stoltei</name>
    <dbReference type="NCBI Taxonomy" id="1481888"/>
    <lineage>
        <taxon>Eukaryota</taxon>
        <taxon>Sar</taxon>
        <taxon>Alveolata</taxon>
        <taxon>Ciliophora</taxon>
        <taxon>Postciliodesmatophora</taxon>
        <taxon>Heterotrichea</taxon>
        <taxon>Heterotrichida</taxon>
        <taxon>Blepharismidae</taxon>
        <taxon>Blepharisma</taxon>
    </lineage>
</organism>
<accession>A0AAU9JF03</accession>
<dbReference type="GO" id="GO:0008757">
    <property type="term" value="F:S-adenosylmethionine-dependent methyltransferase activity"/>
    <property type="evidence" value="ECO:0007669"/>
    <property type="project" value="InterPro"/>
</dbReference>
<dbReference type="Gene3D" id="3.40.50.150">
    <property type="entry name" value="Vaccinia Virus protein VP39"/>
    <property type="match status" value="1"/>
</dbReference>
<keyword evidence="6" id="KW-1185">Reference proteome</keyword>
<dbReference type="FunFam" id="3.40.50.150:FF:000217">
    <property type="entry name" value="Methyltransferase protein 13"/>
    <property type="match status" value="1"/>
</dbReference>
<dbReference type="InterPro" id="IPR029063">
    <property type="entry name" value="SAM-dependent_MTases_sf"/>
</dbReference>